<evidence type="ECO:0000313" key="2">
    <source>
        <dbReference type="EMBL" id="KAK7083666.1"/>
    </source>
</evidence>
<organism evidence="2 3">
    <name type="scientific">Halocaridina rubra</name>
    <name type="common">Hawaiian red shrimp</name>
    <dbReference type="NCBI Taxonomy" id="373956"/>
    <lineage>
        <taxon>Eukaryota</taxon>
        <taxon>Metazoa</taxon>
        <taxon>Ecdysozoa</taxon>
        <taxon>Arthropoda</taxon>
        <taxon>Crustacea</taxon>
        <taxon>Multicrustacea</taxon>
        <taxon>Malacostraca</taxon>
        <taxon>Eumalacostraca</taxon>
        <taxon>Eucarida</taxon>
        <taxon>Decapoda</taxon>
        <taxon>Pleocyemata</taxon>
        <taxon>Caridea</taxon>
        <taxon>Atyoidea</taxon>
        <taxon>Atyidae</taxon>
        <taxon>Halocaridina</taxon>
    </lineage>
</organism>
<keyword evidence="1" id="KW-0175">Coiled coil</keyword>
<dbReference type="AlphaFoldDB" id="A0AAN8XIY4"/>
<feature type="non-terminal residue" evidence="2">
    <location>
        <position position="1"/>
    </location>
</feature>
<gene>
    <name evidence="2" type="ORF">SK128_007668</name>
</gene>
<dbReference type="EMBL" id="JAXCGZ010002689">
    <property type="protein sequence ID" value="KAK7083666.1"/>
    <property type="molecule type" value="Genomic_DNA"/>
</dbReference>
<name>A0AAN8XIY4_HALRR</name>
<protein>
    <submittedName>
        <fullName evidence="2">Uncharacterized protein</fullName>
    </submittedName>
</protein>
<feature type="coiled-coil region" evidence="1">
    <location>
        <begin position="20"/>
        <end position="54"/>
    </location>
</feature>
<comment type="caution">
    <text evidence="2">The sequence shown here is derived from an EMBL/GenBank/DDBJ whole genome shotgun (WGS) entry which is preliminary data.</text>
</comment>
<dbReference type="Proteomes" id="UP001381693">
    <property type="component" value="Unassembled WGS sequence"/>
</dbReference>
<sequence>ELQRSIIQLKVKNLETVAELEETRAMAEKQNINIIRLKHELRDRERLLETLKDASRCHATRLHTIIRDLRFEIFCICQCFGEHEDVVVSMLDFKAGIPTIETT</sequence>
<proteinExistence type="predicted"/>
<accession>A0AAN8XIY4</accession>
<evidence type="ECO:0000313" key="3">
    <source>
        <dbReference type="Proteomes" id="UP001381693"/>
    </source>
</evidence>
<reference evidence="2 3" key="1">
    <citation type="submission" date="2023-11" db="EMBL/GenBank/DDBJ databases">
        <title>Halocaridina rubra genome assembly.</title>
        <authorList>
            <person name="Smith C."/>
        </authorList>
    </citation>
    <scope>NUCLEOTIDE SEQUENCE [LARGE SCALE GENOMIC DNA]</scope>
    <source>
        <strain evidence="2">EP-1</strain>
        <tissue evidence="2">Whole</tissue>
    </source>
</reference>
<keyword evidence="3" id="KW-1185">Reference proteome</keyword>
<feature type="non-terminal residue" evidence="2">
    <location>
        <position position="103"/>
    </location>
</feature>
<evidence type="ECO:0000256" key="1">
    <source>
        <dbReference type="SAM" id="Coils"/>
    </source>
</evidence>